<comment type="caution">
    <text evidence="2">The sequence shown here is derived from an EMBL/GenBank/DDBJ whole genome shotgun (WGS) entry which is preliminary data.</text>
</comment>
<name>A0ABX1P3X7_9CYAN</name>
<evidence type="ECO:0000313" key="2">
    <source>
        <dbReference type="EMBL" id="NMG19065.1"/>
    </source>
</evidence>
<dbReference type="Proteomes" id="UP000718564">
    <property type="component" value="Unassembled WGS sequence"/>
</dbReference>
<gene>
    <name evidence="2" type="ORF">DP116_06240</name>
</gene>
<evidence type="ECO:0000313" key="3">
    <source>
        <dbReference type="Proteomes" id="UP000718564"/>
    </source>
</evidence>
<feature type="transmembrane region" description="Helical" evidence="1">
    <location>
        <begin position="6"/>
        <end position="26"/>
    </location>
</feature>
<sequence length="68" mass="8052">MTEYFAFTLWLTMHIFIEIVVLKAIIRNFLYLKCLDGVRIALKKFCADTMNLDNFFCQIRLIEVVIST</sequence>
<evidence type="ECO:0000256" key="1">
    <source>
        <dbReference type="SAM" id="Phobius"/>
    </source>
</evidence>
<accession>A0ABX1P3X7</accession>
<reference evidence="2 3" key="1">
    <citation type="submission" date="2018-06" db="EMBL/GenBank/DDBJ databases">
        <title>Comparative genomics of Brasilonema spp. strains.</title>
        <authorList>
            <person name="Alvarenga D.O."/>
            <person name="Fiore M.F."/>
            <person name="Varani A.M."/>
        </authorList>
    </citation>
    <scope>NUCLEOTIDE SEQUENCE [LARGE SCALE GENOMIC DNA]</scope>
    <source>
        <strain evidence="2 3">SPC951</strain>
    </source>
</reference>
<dbReference type="EMBL" id="QMEB01000030">
    <property type="protein sequence ID" value="NMG19065.1"/>
    <property type="molecule type" value="Genomic_DNA"/>
</dbReference>
<keyword evidence="1" id="KW-1133">Transmembrane helix</keyword>
<organism evidence="2 3">
    <name type="scientific">Brasilonema bromeliae SPC951</name>
    <dbReference type="NCBI Taxonomy" id="385972"/>
    <lineage>
        <taxon>Bacteria</taxon>
        <taxon>Bacillati</taxon>
        <taxon>Cyanobacteriota</taxon>
        <taxon>Cyanophyceae</taxon>
        <taxon>Nostocales</taxon>
        <taxon>Scytonemataceae</taxon>
        <taxon>Brasilonema</taxon>
        <taxon>Bromeliae group (in: Brasilonema)</taxon>
    </lineage>
</organism>
<keyword evidence="1" id="KW-0472">Membrane</keyword>
<keyword evidence="3" id="KW-1185">Reference proteome</keyword>
<proteinExistence type="predicted"/>
<keyword evidence="1" id="KW-0812">Transmembrane</keyword>
<protein>
    <recommendedName>
        <fullName evidence="4">Secreted protein</fullName>
    </recommendedName>
</protein>
<evidence type="ECO:0008006" key="4">
    <source>
        <dbReference type="Google" id="ProtNLM"/>
    </source>
</evidence>